<evidence type="ECO:0000313" key="1">
    <source>
        <dbReference type="EMBL" id="GEQ01945.1"/>
    </source>
</evidence>
<organism evidence="1 2">
    <name type="scientific">Staphylococcus ureilyticus</name>
    <name type="common">Staphylococcus cohnii subsp. urealyticus</name>
    <dbReference type="NCBI Taxonomy" id="94138"/>
    <lineage>
        <taxon>Bacteria</taxon>
        <taxon>Bacillati</taxon>
        <taxon>Bacillota</taxon>
        <taxon>Bacilli</taxon>
        <taxon>Bacillales</taxon>
        <taxon>Staphylococcaceae</taxon>
        <taxon>Staphylococcus</taxon>
        <taxon>Staphylococcus cohnii species complex</taxon>
    </lineage>
</organism>
<proteinExistence type="predicted"/>
<dbReference type="Proteomes" id="UP000321839">
    <property type="component" value="Unassembled WGS sequence"/>
</dbReference>
<keyword evidence="2" id="KW-1185">Reference proteome</keyword>
<evidence type="ECO:0000313" key="2">
    <source>
        <dbReference type="Proteomes" id="UP000321839"/>
    </source>
</evidence>
<sequence>MSKDHVTIETSCPNCGKRMKISTKKKHNRCSRCKLDFTLKK</sequence>
<comment type="caution">
    <text evidence="1">The sequence shown here is derived from an EMBL/GenBank/DDBJ whole genome shotgun (WGS) entry which is preliminary data.</text>
</comment>
<reference evidence="1 2" key="1">
    <citation type="submission" date="2019-07" db="EMBL/GenBank/DDBJ databases">
        <title>Whole genome shotgun sequence of Staphylococcus cohnii subsp. urealyticus NBRC 109766.</title>
        <authorList>
            <person name="Hosoyama A."/>
            <person name="Uohara A."/>
            <person name="Ohji S."/>
            <person name="Ichikawa N."/>
        </authorList>
    </citation>
    <scope>NUCLEOTIDE SEQUENCE [LARGE SCALE GENOMIC DNA]</scope>
    <source>
        <strain evidence="1 2">NBRC 109766</strain>
    </source>
</reference>
<gene>
    <name evidence="1" type="ORF">SCO02_03860</name>
</gene>
<dbReference type="AlphaFoldDB" id="A0AB34AFP2"/>
<name>A0AB34AFP2_STAUR</name>
<dbReference type="EMBL" id="BKAW01000003">
    <property type="protein sequence ID" value="GEQ01945.1"/>
    <property type="molecule type" value="Genomic_DNA"/>
</dbReference>
<accession>A0AB34AFP2</accession>
<protein>
    <submittedName>
        <fullName evidence="1">Uncharacterized protein</fullName>
    </submittedName>
</protein>